<organism evidence="4 5">
    <name type="scientific">Leptolyngbya foveolarum</name>
    <dbReference type="NCBI Taxonomy" id="47253"/>
    <lineage>
        <taxon>Bacteria</taxon>
        <taxon>Bacillati</taxon>
        <taxon>Cyanobacteriota</taxon>
        <taxon>Cyanophyceae</taxon>
        <taxon>Leptolyngbyales</taxon>
        <taxon>Leptolyngbyaceae</taxon>
        <taxon>Leptolyngbya group</taxon>
        <taxon>Leptolyngbya</taxon>
    </lineage>
</organism>
<dbReference type="SMART" id="SM00448">
    <property type="entry name" value="REC"/>
    <property type="match status" value="1"/>
</dbReference>
<dbReference type="SUPFAM" id="SSF52172">
    <property type="entry name" value="CheY-like"/>
    <property type="match status" value="1"/>
</dbReference>
<evidence type="ECO:0000256" key="2">
    <source>
        <dbReference type="PROSITE-ProRule" id="PRU00169"/>
    </source>
</evidence>
<evidence type="ECO:0000259" key="3">
    <source>
        <dbReference type="PROSITE" id="PS50110"/>
    </source>
</evidence>
<dbReference type="Pfam" id="PF00072">
    <property type="entry name" value="Response_reg"/>
    <property type="match status" value="1"/>
</dbReference>
<accession>A0A2W4WMG6</accession>
<dbReference type="InterPro" id="IPR011006">
    <property type="entry name" value="CheY-like_superfamily"/>
</dbReference>
<dbReference type="Gene3D" id="3.40.50.2300">
    <property type="match status" value="1"/>
</dbReference>
<comment type="caution">
    <text evidence="4">The sequence shown here is derived from an EMBL/GenBank/DDBJ whole genome shotgun (WGS) entry which is preliminary data.</text>
</comment>
<dbReference type="PANTHER" id="PTHR44591:SF3">
    <property type="entry name" value="RESPONSE REGULATORY DOMAIN-CONTAINING PROTEIN"/>
    <property type="match status" value="1"/>
</dbReference>
<feature type="domain" description="Response regulatory" evidence="3">
    <location>
        <begin position="8"/>
        <end position="124"/>
    </location>
</feature>
<dbReference type="PANTHER" id="PTHR44591">
    <property type="entry name" value="STRESS RESPONSE REGULATOR PROTEIN 1"/>
    <property type="match status" value="1"/>
</dbReference>
<dbReference type="Proteomes" id="UP000249354">
    <property type="component" value="Unassembled WGS sequence"/>
</dbReference>
<gene>
    <name evidence="4" type="ORF">DCF25_00370</name>
</gene>
<dbReference type="EMBL" id="QBMC01000001">
    <property type="protein sequence ID" value="PZO23515.1"/>
    <property type="molecule type" value="Genomic_DNA"/>
</dbReference>
<protein>
    <recommendedName>
        <fullName evidence="3">Response regulatory domain-containing protein</fullName>
    </recommendedName>
</protein>
<dbReference type="InterPro" id="IPR050595">
    <property type="entry name" value="Bact_response_regulator"/>
</dbReference>
<evidence type="ECO:0000313" key="4">
    <source>
        <dbReference type="EMBL" id="PZO23515.1"/>
    </source>
</evidence>
<dbReference type="InterPro" id="IPR001789">
    <property type="entry name" value="Sig_transdc_resp-reg_receiver"/>
</dbReference>
<evidence type="ECO:0000313" key="5">
    <source>
        <dbReference type="Proteomes" id="UP000249354"/>
    </source>
</evidence>
<name>A0A2W4WMG6_9CYAN</name>
<keyword evidence="1" id="KW-0597">Phosphoprotein</keyword>
<dbReference type="CDD" id="cd00156">
    <property type="entry name" value="REC"/>
    <property type="match status" value="1"/>
</dbReference>
<dbReference type="AlphaFoldDB" id="A0A2W4WMG6"/>
<proteinExistence type="predicted"/>
<comment type="caution">
    <text evidence="2">Lacks conserved residue(s) required for the propagation of feature annotation.</text>
</comment>
<reference evidence="4 5" key="2">
    <citation type="submission" date="2018-06" db="EMBL/GenBank/DDBJ databases">
        <title>Metagenomic assembly of (sub)arctic Cyanobacteria and their associated microbiome from non-axenic cultures.</title>
        <authorList>
            <person name="Baurain D."/>
        </authorList>
    </citation>
    <scope>NUCLEOTIDE SEQUENCE [LARGE SCALE GENOMIC DNA]</scope>
    <source>
        <strain evidence="4">ULC129bin1</strain>
    </source>
</reference>
<reference evidence="5" key="1">
    <citation type="submission" date="2018-04" db="EMBL/GenBank/DDBJ databases">
        <authorList>
            <person name="Cornet L."/>
        </authorList>
    </citation>
    <scope>NUCLEOTIDE SEQUENCE [LARGE SCALE GENOMIC DNA]</scope>
</reference>
<sequence length="156" mass="17303">MSPLPSAQVLLLEKDGTNRMLFAEYLEQCGYSVFQLSDEREVFESLESCRPDVLVLNLKMPAIDGFTIIEQVRAHVLWRSLPILVVTGYTLTKYQRRAYQLGANAYLTKPMAPDALSAAIAQLVTQSSSRLANDLSNSLADSFAKNRYAPAESLIA</sequence>
<evidence type="ECO:0000256" key="1">
    <source>
        <dbReference type="ARBA" id="ARBA00022553"/>
    </source>
</evidence>
<dbReference type="PROSITE" id="PS50110">
    <property type="entry name" value="RESPONSE_REGULATORY"/>
    <property type="match status" value="1"/>
</dbReference>
<dbReference type="GO" id="GO:0000160">
    <property type="term" value="P:phosphorelay signal transduction system"/>
    <property type="evidence" value="ECO:0007669"/>
    <property type="project" value="InterPro"/>
</dbReference>